<sequence>MLVAMALPKGLPEDPKTNQLAIRTEDHPFDYATSQEIAMPARGSRERVVIVRAGFAGFHAARTLVRLTCLMRT</sequence>
<evidence type="ECO:0000313" key="2">
    <source>
        <dbReference type="EMBL" id="GAA4515906.1"/>
    </source>
</evidence>
<dbReference type="Proteomes" id="UP001500503">
    <property type="component" value="Unassembled WGS sequence"/>
</dbReference>
<feature type="domain" description="DNA ligase D 3'-phosphoesterase" evidence="1">
    <location>
        <begin position="2"/>
        <end position="42"/>
    </location>
</feature>
<organism evidence="2 3">
    <name type="scientific">Actinoallomurus oryzae</name>
    <dbReference type="NCBI Taxonomy" id="502180"/>
    <lineage>
        <taxon>Bacteria</taxon>
        <taxon>Bacillati</taxon>
        <taxon>Actinomycetota</taxon>
        <taxon>Actinomycetes</taxon>
        <taxon>Streptosporangiales</taxon>
        <taxon>Thermomonosporaceae</taxon>
        <taxon>Actinoallomurus</taxon>
    </lineage>
</organism>
<dbReference type="EMBL" id="BAABHF010000054">
    <property type="protein sequence ID" value="GAA4515906.1"/>
    <property type="molecule type" value="Genomic_DNA"/>
</dbReference>
<keyword evidence="3" id="KW-1185">Reference proteome</keyword>
<evidence type="ECO:0000313" key="3">
    <source>
        <dbReference type="Proteomes" id="UP001500503"/>
    </source>
</evidence>
<proteinExistence type="predicted"/>
<protein>
    <recommendedName>
        <fullName evidence="1">DNA ligase D 3'-phosphoesterase domain-containing protein</fullName>
    </recommendedName>
</protein>
<dbReference type="InterPro" id="IPR014144">
    <property type="entry name" value="LigD_PE_domain"/>
</dbReference>
<accession>A0ABP8R1L1</accession>
<name>A0ABP8R1L1_9ACTN</name>
<gene>
    <name evidence="2" type="ORF">GCM10023191_086110</name>
</gene>
<reference evidence="3" key="1">
    <citation type="journal article" date="2019" name="Int. J. Syst. Evol. Microbiol.">
        <title>The Global Catalogue of Microorganisms (GCM) 10K type strain sequencing project: providing services to taxonomists for standard genome sequencing and annotation.</title>
        <authorList>
            <consortium name="The Broad Institute Genomics Platform"/>
            <consortium name="The Broad Institute Genome Sequencing Center for Infectious Disease"/>
            <person name="Wu L."/>
            <person name="Ma J."/>
        </authorList>
    </citation>
    <scope>NUCLEOTIDE SEQUENCE [LARGE SCALE GENOMIC DNA]</scope>
    <source>
        <strain evidence="3">JCM 17933</strain>
    </source>
</reference>
<evidence type="ECO:0000259" key="1">
    <source>
        <dbReference type="Pfam" id="PF13298"/>
    </source>
</evidence>
<dbReference type="Pfam" id="PF13298">
    <property type="entry name" value="LigD_N"/>
    <property type="match status" value="1"/>
</dbReference>
<comment type="caution">
    <text evidence="2">The sequence shown here is derived from an EMBL/GenBank/DDBJ whole genome shotgun (WGS) entry which is preliminary data.</text>
</comment>
<dbReference type="RefSeq" id="WP_345474085.1">
    <property type="nucleotide sequence ID" value="NZ_BAABHF010000054.1"/>
</dbReference>